<accession>A0ABR9SCP1</accession>
<reference evidence="1 2" key="1">
    <citation type="submission" date="2020-10" db="EMBL/GenBank/DDBJ databases">
        <title>Draft genome of Ramlibacter aquaticus LMG 30558.</title>
        <authorList>
            <person name="Props R."/>
        </authorList>
    </citation>
    <scope>NUCLEOTIDE SEQUENCE [LARGE SCALE GENOMIC DNA]</scope>
    <source>
        <strain evidence="1 2">LMG 30558</strain>
    </source>
</reference>
<keyword evidence="2" id="KW-1185">Reference proteome</keyword>
<gene>
    <name evidence="1" type="ORF">IM725_05975</name>
</gene>
<protein>
    <submittedName>
        <fullName evidence="1">Uncharacterized protein</fullName>
    </submittedName>
</protein>
<dbReference type="EMBL" id="JADDOJ010000016">
    <property type="protein sequence ID" value="MBE7940116.1"/>
    <property type="molecule type" value="Genomic_DNA"/>
</dbReference>
<name>A0ABR9SCP1_9BURK</name>
<organism evidence="1 2">
    <name type="scientific">Ramlibacter aquaticus</name>
    <dbReference type="NCBI Taxonomy" id="2780094"/>
    <lineage>
        <taxon>Bacteria</taxon>
        <taxon>Pseudomonadati</taxon>
        <taxon>Pseudomonadota</taxon>
        <taxon>Betaproteobacteria</taxon>
        <taxon>Burkholderiales</taxon>
        <taxon>Comamonadaceae</taxon>
        <taxon>Ramlibacter</taxon>
    </lineage>
</organism>
<sequence length="114" mass="12103">MSRATVAKRDAERAHVTVDSGMGLFYKWFSSSDRRYRARELVYLARVGFDFLQQKGKEPGDVAVAAPLPVSAYAPFPVSAPAALPVAGVASPVTGSGPRKGPIGFDDLLSFDGS</sequence>
<evidence type="ECO:0000313" key="2">
    <source>
        <dbReference type="Proteomes" id="UP000715965"/>
    </source>
</evidence>
<comment type="caution">
    <text evidence="1">The sequence shown here is derived from an EMBL/GenBank/DDBJ whole genome shotgun (WGS) entry which is preliminary data.</text>
</comment>
<evidence type="ECO:0000313" key="1">
    <source>
        <dbReference type="EMBL" id="MBE7940116.1"/>
    </source>
</evidence>
<dbReference type="RefSeq" id="WP_193779659.1">
    <property type="nucleotide sequence ID" value="NZ_JADDOJ010000016.1"/>
</dbReference>
<dbReference type="Proteomes" id="UP000715965">
    <property type="component" value="Unassembled WGS sequence"/>
</dbReference>
<proteinExistence type="predicted"/>